<feature type="chain" id="PRO_5046469291" evidence="1">
    <location>
        <begin position="22"/>
        <end position="124"/>
    </location>
</feature>
<name>A0ABT6FLH8_9BACT</name>
<dbReference type="PROSITE" id="PS51257">
    <property type="entry name" value="PROKAR_LIPOPROTEIN"/>
    <property type="match status" value="1"/>
</dbReference>
<gene>
    <name evidence="2" type="ORF">PZE19_32120</name>
</gene>
<protein>
    <submittedName>
        <fullName evidence="2">Uncharacterized protein</fullName>
    </submittedName>
</protein>
<dbReference type="Proteomes" id="UP001216907">
    <property type="component" value="Unassembled WGS sequence"/>
</dbReference>
<keyword evidence="1" id="KW-0732">Signal</keyword>
<keyword evidence="3" id="KW-1185">Reference proteome</keyword>
<proteinExistence type="predicted"/>
<sequence length="124" mass="12991">MRAYLSTFLALLILACPLVCGAVEAGHGAPQEIETGVPEGGHHPTDCPAETDNCVCQGALQSSDVRVPHSDMLPSLFVPFGLFALLSSPLPHSLAHLTLNGTPTGLASWGDSTAIRALLQNFRC</sequence>
<dbReference type="RefSeq" id="WP_277864753.1">
    <property type="nucleotide sequence ID" value="NZ_JARRAG010000006.1"/>
</dbReference>
<feature type="signal peptide" evidence="1">
    <location>
        <begin position="1"/>
        <end position="21"/>
    </location>
</feature>
<organism evidence="2 3">
    <name type="scientific">Paludisphaera mucosa</name>
    <dbReference type="NCBI Taxonomy" id="3030827"/>
    <lineage>
        <taxon>Bacteria</taxon>
        <taxon>Pseudomonadati</taxon>
        <taxon>Planctomycetota</taxon>
        <taxon>Planctomycetia</taxon>
        <taxon>Isosphaerales</taxon>
        <taxon>Isosphaeraceae</taxon>
        <taxon>Paludisphaera</taxon>
    </lineage>
</organism>
<comment type="caution">
    <text evidence="2">The sequence shown here is derived from an EMBL/GenBank/DDBJ whole genome shotgun (WGS) entry which is preliminary data.</text>
</comment>
<dbReference type="EMBL" id="JARRAG010000006">
    <property type="protein sequence ID" value="MDG3008435.1"/>
    <property type="molecule type" value="Genomic_DNA"/>
</dbReference>
<accession>A0ABT6FLH8</accession>
<evidence type="ECO:0000313" key="3">
    <source>
        <dbReference type="Proteomes" id="UP001216907"/>
    </source>
</evidence>
<reference evidence="2 3" key="1">
    <citation type="submission" date="2023-03" db="EMBL/GenBank/DDBJ databases">
        <title>Paludisphaera mucosa sp. nov. a novel planctomycete from northern fen.</title>
        <authorList>
            <person name="Ivanova A."/>
        </authorList>
    </citation>
    <scope>NUCLEOTIDE SEQUENCE [LARGE SCALE GENOMIC DNA]</scope>
    <source>
        <strain evidence="2 3">Pla2</strain>
    </source>
</reference>
<evidence type="ECO:0000313" key="2">
    <source>
        <dbReference type="EMBL" id="MDG3008435.1"/>
    </source>
</evidence>
<evidence type="ECO:0000256" key="1">
    <source>
        <dbReference type="SAM" id="SignalP"/>
    </source>
</evidence>